<dbReference type="OrthoDB" id="9809303at2"/>
<feature type="transmembrane region" description="Helical" evidence="7">
    <location>
        <begin position="585"/>
        <end position="605"/>
    </location>
</feature>
<evidence type="ECO:0000256" key="3">
    <source>
        <dbReference type="ARBA" id="ARBA00022692"/>
    </source>
</evidence>
<dbReference type="PANTHER" id="PTHR43652">
    <property type="entry name" value="BASIC AMINO ACID ANTIPORTER YFCC-RELATED"/>
    <property type="match status" value="1"/>
</dbReference>
<feature type="transmembrane region" description="Helical" evidence="7">
    <location>
        <begin position="504"/>
        <end position="534"/>
    </location>
</feature>
<dbReference type="InterPro" id="IPR036721">
    <property type="entry name" value="RCK_C_sf"/>
</dbReference>
<keyword evidence="3 7" id="KW-0812">Transmembrane</keyword>
<evidence type="ECO:0000313" key="10">
    <source>
        <dbReference type="Proteomes" id="UP000198426"/>
    </source>
</evidence>
<evidence type="ECO:0000256" key="2">
    <source>
        <dbReference type="ARBA" id="ARBA00022448"/>
    </source>
</evidence>
<feature type="transmembrane region" description="Helical" evidence="7">
    <location>
        <begin position="416"/>
        <end position="449"/>
    </location>
</feature>
<evidence type="ECO:0000259" key="8">
    <source>
        <dbReference type="PROSITE" id="PS51202"/>
    </source>
</evidence>
<feature type="transmembrane region" description="Helical" evidence="7">
    <location>
        <begin position="32"/>
        <end position="50"/>
    </location>
</feature>
<dbReference type="PROSITE" id="PS51202">
    <property type="entry name" value="RCK_C"/>
    <property type="match status" value="1"/>
</dbReference>
<gene>
    <name evidence="9" type="ORF">SAMN05421757_103452</name>
</gene>
<reference evidence="9 10" key="1">
    <citation type="submission" date="2017-06" db="EMBL/GenBank/DDBJ databases">
        <authorList>
            <person name="Kim H.J."/>
            <person name="Triplett B.A."/>
        </authorList>
    </citation>
    <scope>NUCLEOTIDE SEQUENCE [LARGE SCALE GENOMIC DNA]</scope>
    <source>
        <strain evidence="9 10">DSM 29339</strain>
    </source>
</reference>
<feature type="transmembrane region" description="Helical" evidence="7">
    <location>
        <begin position="96"/>
        <end position="126"/>
    </location>
</feature>
<dbReference type="GO" id="GO:0005886">
    <property type="term" value="C:plasma membrane"/>
    <property type="evidence" value="ECO:0007669"/>
    <property type="project" value="TreeGrafter"/>
</dbReference>
<proteinExistence type="predicted"/>
<dbReference type="SUPFAM" id="SSF116726">
    <property type="entry name" value="TrkA C-terminal domain-like"/>
    <property type="match status" value="1"/>
</dbReference>
<evidence type="ECO:0000256" key="4">
    <source>
        <dbReference type="ARBA" id="ARBA00022737"/>
    </source>
</evidence>
<keyword evidence="4" id="KW-0677">Repeat</keyword>
<evidence type="ECO:0000256" key="7">
    <source>
        <dbReference type="SAM" id="Phobius"/>
    </source>
</evidence>
<dbReference type="RefSeq" id="WP_089233027.1">
    <property type="nucleotide sequence ID" value="NZ_FZOY01000003.1"/>
</dbReference>
<feature type="domain" description="RCK C-terminal" evidence="8">
    <location>
        <begin position="313"/>
        <end position="396"/>
    </location>
</feature>
<dbReference type="PANTHER" id="PTHR43652:SF2">
    <property type="entry name" value="BASIC AMINO ACID ANTIPORTER YFCC-RELATED"/>
    <property type="match status" value="1"/>
</dbReference>
<dbReference type="Pfam" id="PF02080">
    <property type="entry name" value="TrkA_C"/>
    <property type="match status" value="1"/>
</dbReference>
<dbReference type="InterPro" id="IPR051679">
    <property type="entry name" value="DASS-Related_Transporters"/>
</dbReference>
<feature type="transmembrane region" description="Helical" evidence="7">
    <location>
        <begin position="6"/>
        <end position="25"/>
    </location>
</feature>
<keyword evidence="10" id="KW-1185">Reference proteome</keyword>
<protein>
    <submittedName>
        <fullName evidence="9">TrkA-C domain-containing protein</fullName>
    </submittedName>
</protein>
<dbReference type="Gene3D" id="3.30.70.1450">
    <property type="entry name" value="Regulator of K+ conductance, C-terminal domain"/>
    <property type="match status" value="1"/>
</dbReference>
<name>A0A239HMK7_9RHOB</name>
<accession>A0A239HMK7</accession>
<evidence type="ECO:0000256" key="5">
    <source>
        <dbReference type="ARBA" id="ARBA00022989"/>
    </source>
</evidence>
<evidence type="ECO:0000256" key="1">
    <source>
        <dbReference type="ARBA" id="ARBA00004141"/>
    </source>
</evidence>
<evidence type="ECO:0000313" key="9">
    <source>
        <dbReference type="EMBL" id="SNS81494.1"/>
    </source>
</evidence>
<feature type="transmembrane region" description="Helical" evidence="7">
    <location>
        <begin position="146"/>
        <end position="165"/>
    </location>
</feature>
<dbReference type="AlphaFoldDB" id="A0A239HMK7"/>
<feature type="transmembrane region" description="Helical" evidence="7">
    <location>
        <begin position="546"/>
        <end position="573"/>
    </location>
</feature>
<dbReference type="GO" id="GO:0008324">
    <property type="term" value="F:monoatomic cation transmembrane transporter activity"/>
    <property type="evidence" value="ECO:0007669"/>
    <property type="project" value="InterPro"/>
</dbReference>
<dbReference type="GO" id="GO:0006813">
    <property type="term" value="P:potassium ion transport"/>
    <property type="evidence" value="ECO:0007669"/>
    <property type="project" value="InterPro"/>
</dbReference>
<keyword evidence="2" id="KW-0813">Transport</keyword>
<dbReference type="InterPro" id="IPR004680">
    <property type="entry name" value="Cit_transptr-like_dom"/>
</dbReference>
<feature type="transmembrane region" description="Helical" evidence="7">
    <location>
        <begin position="56"/>
        <end position="75"/>
    </location>
</feature>
<sequence>MPNDASGDATFVFYLIGLTAILMASSKVRYDLIALFVLVTLALSGILTPTEAVSGFGATIIIMVAGLFVVGEMLDRTGVARTVGDMILKQGKGDEVRLMIPLCVGAALLGSVMSSTAVVAIFIPIVMRIARDTGINAARLLMPMSFGALLSGMLTLIGTPGNLAVSDALRDATGQPLGFFSFSVIGLIVLAGTVLFFAFVGRHLLGPLMADGSDRPRRADRSFAELYHIHGLDRVEVLRVEQAFTGSAAREVERNAPRILARRRRGPRGNPHTALYSPGMDFQQGDLIVVTGSDAQIAAFSGLPGIEPVQSFFNDMNTWIDTLGILEVMVHPEAKIRGRSITELEFRSRYGLEVINVLRGTKPLEEMETTPLKAGDRLLVTGKWTRLDAINSTGRDFVIIEEPAERAQSVPNSNKLWIALIILFAMIAVSIGGMSITIAVILAAVAAVMTGTISTNQAYGSIRLETLVLIAGMLPLAQALDKTGGTQIIVQNLLSMAGEESPRAVMFALFFMTMALSWILSNTATLVLVAPIAVNAALEMGVSPMPMAIAVLIAGSAGFASPVSSPVVTLVVGPGNYTFVDFLKCGLPLTLLVMATTLFVIPLVFPF</sequence>
<feature type="transmembrane region" description="Helical" evidence="7">
    <location>
        <begin position="177"/>
        <end position="200"/>
    </location>
</feature>
<organism evidence="9 10">
    <name type="scientific">Tropicimonas sediminicola</name>
    <dbReference type="NCBI Taxonomy" id="1031541"/>
    <lineage>
        <taxon>Bacteria</taxon>
        <taxon>Pseudomonadati</taxon>
        <taxon>Pseudomonadota</taxon>
        <taxon>Alphaproteobacteria</taxon>
        <taxon>Rhodobacterales</taxon>
        <taxon>Roseobacteraceae</taxon>
        <taxon>Tropicimonas</taxon>
    </lineage>
</organism>
<dbReference type="Pfam" id="PF03600">
    <property type="entry name" value="CitMHS"/>
    <property type="match status" value="1"/>
</dbReference>
<comment type="subcellular location">
    <subcellularLocation>
        <location evidence="1">Membrane</location>
        <topology evidence="1">Multi-pass membrane protein</topology>
    </subcellularLocation>
</comment>
<dbReference type="Proteomes" id="UP000198426">
    <property type="component" value="Unassembled WGS sequence"/>
</dbReference>
<dbReference type="EMBL" id="FZOY01000003">
    <property type="protein sequence ID" value="SNS81494.1"/>
    <property type="molecule type" value="Genomic_DNA"/>
</dbReference>
<keyword evidence="5 7" id="KW-1133">Transmembrane helix</keyword>
<evidence type="ECO:0000256" key="6">
    <source>
        <dbReference type="ARBA" id="ARBA00023136"/>
    </source>
</evidence>
<keyword evidence="6 7" id="KW-0472">Membrane</keyword>
<dbReference type="InterPro" id="IPR006037">
    <property type="entry name" value="RCK_C"/>
</dbReference>